<dbReference type="EMBL" id="JANBOI010004067">
    <property type="protein sequence ID" value="KAJ1717999.1"/>
    <property type="molecule type" value="Genomic_DNA"/>
</dbReference>
<dbReference type="AlphaFoldDB" id="A0A9W8CM33"/>
<feature type="region of interest" description="Disordered" evidence="1">
    <location>
        <begin position="48"/>
        <end position="87"/>
    </location>
</feature>
<organism evidence="2 3">
    <name type="scientific">Coemansia biformis</name>
    <dbReference type="NCBI Taxonomy" id="1286918"/>
    <lineage>
        <taxon>Eukaryota</taxon>
        <taxon>Fungi</taxon>
        <taxon>Fungi incertae sedis</taxon>
        <taxon>Zoopagomycota</taxon>
        <taxon>Kickxellomycotina</taxon>
        <taxon>Kickxellomycetes</taxon>
        <taxon>Kickxellales</taxon>
        <taxon>Kickxellaceae</taxon>
        <taxon>Coemansia</taxon>
    </lineage>
</organism>
<feature type="non-terminal residue" evidence="2">
    <location>
        <position position="118"/>
    </location>
</feature>
<protein>
    <submittedName>
        <fullName evidence="2">Uncharacterized protein</fullName>
    </submittedName>
</protein>
<comment type="caution">
    <text evidence="2">The sequence shown here is derived from an EMBL/GenBank/DDBJ whole genome shotgun (WGS) entry which is preliminary data.</text>
</comment>
<name>A0A9W8CM33_9FUNG</name>
<accession>A0A9W8CM33</accession>
<gene>
    <name evidence="2" type="ORF">LPJ61_006964</name>
</gene>
<sequence length="118" mass="12478">TPDLDVSALAARTRPHTPVLRVDTSGHRPLTRRVHAKSAGAIPRLQPIAEGWRKHRPNDPMPLPVRKDVGARRPLVTERQMSSDSGWDLLPEAADRAGFSAAAAALIAAAAAGSSLGP</sequence>
<dbReference type="Proteomes" id="UP001143981">
    <property type="component" value="Unassembled WGS sequence"/>
</dbReference>
<evidence type="ECO:0000256" key="1">
    <source>
        <dbReference type="SAM" id="MobiDB-lite"/>
    </source>
</evidence>
<keyword evidence="3" id="KW-1185">Reference proteome</keyword>
<evidence type="ECO:0000313" key="3">
    <source>
        <dbReference type="Proteomes" id="UP001143981"/>
    </source>
</evidence>
<reference evidence="2" key="1">
    <citation type="submission" date="2022-07" db="EMBL/GenBank/DDBJ databases">
        <title>Phylogenomic reconstructions and comparative analyses of Kickxellomycotina fungi.</title>
        <authorList>
            <person name="Reynolds N.K."/>
            <person name="Stajich J.E."/>
            <person name="Barry K."/>
            <person name="Grigoriev I.V."/>
            <person name="Crous P."/>
            <person name="Smith M.E."/>
        </authorList>
    </citation>
    <scope>NUCLEOTIDE SEQUENCE</scope>
    <source>
        <strain evidence="2">BCRC 34381</strain>
    </source>
</reference>
<evidence type="ECO:0000313" key="2">
    <source>
        <dbReference type="EMBL" id="KAJ1717999.1"/>
    </source>
</evidence>
<proteinExistence type="predicted"/>
<feature type="non-terminal residue" evidence="2">
    <location>
        <position position="1"/>
    </location>
</feature>